<keyword evidence="4" id="KW-0507">mRNA processing</keyword>
<evidence type="ECO:0000256" key="3">
    <source>
        <dbReference type="ARBA" id="ARBA00022478"/>
    </source>
</evidence>
<accession>A0A4T0FKI1</accession>
<dbReference type="GO" id="GO:0000956">
    <property type="term" value="P:nuclear-transcribed mRNA catabolic process"/>
    <property type="evidence" value="ECO:0007669"/>
    <property type="project" value="InterPro"/>
</dbReference>
<keyword evidence="5" id="KW-0747">Spliceosome</keyword>
<gene>
    <name evidence="12" type="ORF">E3P99_02727</name>
</gene>
<evidence type="ECO:0000256" key="1">
    <source>
        <dbReference type="ARBA" id="ARBA00004123"/>
    </source>
</evidence>
<dbReference type="SUPFAM" id="SSF50182">
    <property type="entry name" value="Sm-like ribonucleoproteins"/>
    <property type="match status" value="1"/>
</dbReference>
<dbReference type="InterPro" id="IPR017132">
    <property type="entry name" value="Lsm7"/>
</dbReference>
<dbReference type="OrthoDB" id="274944at2759"/>
<dbReference type="GO" id="GO:0005689">
    <property type="term" value="C:U12-type spliceosomal complex"/>
    <property type="evidence" value="ECO:0007669"/>
    <property type="project" value="TreeGrafter"/>
</dbReference>
<evidence type="ECO:0000256" key="9">
    <source>
        <dbReference type="ARBA" id="ARBA00023242"/>
    </source>
</evidence>
<dbReference type="GO" id="GO:1990726">
    <property type="term" value="C:Lsm1-7-Pat1 complex"/>
    <property type="evidence" value="ECO:0007669"/>
    <property type="project" value="TreeGrafter"/>
</dbReference>
<dbReference type="GO" id="GO:0046983">
    <property type="term" value="F:protein dimerization activity"/>
    <property type="evidence" value="ECO:0007669"/>
    <property type="project" value="InterPro"/>
</dbReference>
<reference evidence="12 13" key="1">
    <citation type="submission" date="2019-03" db="EMBL/GenBank/DDBJ databases">
        <title>Sequencing 23 genomes of Wallemia ichthyophaga.</title>
        <authorList>
            <person name="Gostincar C."/>
        </authorList>
    </citation>
    <scope>NUCLEOTIDE SEQUENCE [LARGE SCALE GENOMIC DNA]</scope>
    <source>
        <strain evidence="12 13">EXF-5753</strain>
    </source>
</reference>
<dbReference type="GO" id="GO:0071013">
    <property type="term" value="C:catalytic step 2 spliceosome"/>
    <property type="evidence" value="ECO:0007669"/>
    <property type="project" value="TreeGrafter"/>
</dbReference>
<keyword evidence="13" id="KW-1185">Reference proteome</keyword>
<dbReference type="InterPro" id="IPR001163">
    <property type="entry name" value="Sm_dom_euk/arc"/>
</dbReference>
<dbReference type="InterPro" id="IPR044641">
    <property type="entry name" value="Lsm7/SmG-like"/>
</dbReference>
<protein>
    <recommendedName>
        <fullName evidence="11">Sm domain-containing protein</fullName>
    </recommendedName>
</protein>
<evidence type="ECO:0000259" key="11">
    <source>
        <dbReference type="PROSITE" id="PS52002"/>
    </source>
</evidence>
<dbReference type="Pfam" id="PF01423">
    <property type="entry name" value="LSM"/>
    <property type="match status" value="1"/>
</dbReference>
<dbReference type="Gene3D" id="2.30.30.100">
    <property type="match status" value="1"/>
</dbReference>
<dbReference type="InterPro" id="IPR047575">
    <property type="entry name" value="Sm"/>
</dbReference>
<dbReference type="GO" id="GO:0071004">
    <property type="term" value="C:U2-type prespliceosome"/>
    <property type="evidence" value="ECO:0007669"/>
    <property type="project" value="TreeGrafter"/>
</dbReference>
<keyword evidence="9" id="KW-0539">Nucleus</keyword>
<dbReference type="CDD" id="cd01729">
    <property type="entry name" value="LSm7"/>
    <property type="match status" value="1"/>
</dbReference>
<dbReference type="PROSITE" id="PS52002">
    <property type="entry name" value="SM"/>
    <property type="match status" value="1"/>
</dbReference>
<comment type="subcellular location">
    <subcellularLocation>
        <location evidence="1">Nucleus</location>
    </subcellularLocation>
</comment>
<dbReference type="AlphaFoldDB" id="A0A4T0FKI1"/>
<dbReference type="Proteomes" id="UP000310189">
    <property type="component" value="Unassembled WGS sequence"/>
</dbReference>
<comment type="similarity">
    <text evidence="2">Belongs to the snRNP Sm proteins family.</text>
</comment>
<evidence type="ECO:0000256" key="2">
    <source>
        <dbReference type="ARBA" id="ARBA00006850"/>
    </source>
</evidence>
<keyword evidence="10" id="KW-0687">Ribonucleoprotein</keyword>
<dbReference type="GO" id="GO:0055029">
    <property type="term" value="C:nuclear DNA-directed RNA polymerase complex"/>
    <property type="evidence" value="ECO:0007669"/>
    <property type="project" value="UniProtKB-ARBA"/>
</dbReference>
<dbReference type="PANTHER" id="PTHR10553:SF5">
    <property type="entry name" value="U6 SNRNA-ASSOCIATED SM-LIKE PROTEIN LSM7"/>
    <property type="match status" value="1"/>
</dbReference>
<dbReference type="InterPro" id="IPR010920">
    <property type="entry name" value="LSM_dom_sf"/>
</dbReference>
<comment type="caution">
    <text evidence="12">The sequence shown here is derived from an EMBL/GenBank/DDBJ whole genome shotgun (WGS) entry which is preliminary data.</text>
</comment>
<keyword evidence="7" id="KW-0804">Transcription</keyword>
<evidence type="ECO:0000256" key="6">
    <source>
        <dbReference type="ARBA" id="ARBA00022884"/>
    </source>
</evidence>
<dbReference type="SUPFAM" id="SSF55257">
    <property type="entry name" value="RBP11-like subunits of RNA polymerase"/>
    <property type="match status" value="1"/>
</dbReference>
<organism evidence="12 13">
    <name type="scientific">Wallemia hederae</name>
    <dbReference type="NCBI Taxonomy" id="1540922"/>
    <lineage>
        <taxon>Eukaryota</taxon>
        <taxon>Fungi</taxon>
        <taxon>Dikarya</taxon>
        <taxon>Basidiomycota</taxon>
        <taxon>Wallemiomycotina</taxon>
        <taxon>Wallemiomycetes</taxon>
        <taxon>Wallemiales</taxon>
        <taxon>Wallemiaceae</taxon>
        <taxon>Wallemia</taxon>
    </lineage>
</organism>
<evidence type="ECO:0000256" key="4">
    <source>
        <dbReference type="ARBA" id="ARBA00022664"/>
    </source>
</evidence>
<dbReference type="GO" id="GO:0097526">
    <property type="term" value="C:spliceosomal tri-snRNP complex"/>
    <property type="evidence" value="ECO:0007669"/>
    <property type="project" value="TreeGrafter"/>
</dbReference>
<sequence>MSSALINHERIDTDVKQYSTKIELVEGYSEDLSNATFRLLNEDHTIGNSLRYIIMKNLNEFVCTCTAMSKDVKKQKKESILDLNKYVNTEINVQFQGGRHATGTLKGFDQLMNLVMDGVVEFLPDSNKRTLGLVVLRGPSITVLNPSQGHEQIPNPFV</sequence>
<dbReference type="InterPro" id="IPR036603">
    <property type="entry name" value="RBP11-like"/>
</dbReference>
<evidence type="ECO:0000256" key="7">
    <source>
        <dbReference type="ARBA" id="ARBA00023163"/>
    </source>
</evidence>
<dbReference type="GO" id="GO:0003723">
    <property type="term" value="F:RNA binding"/>
    <property type="evidence" value="ECO:0007669"/>
    <property type="project" value="UniProtKB-KW"/>
</dbReference>
<evidence type="ECO:0000256" key="10">
    <source>
        <dbReference type="ARBA" id="ARBA00023274"/>
    </source>
</evidence>
<dbReference type="GO" id="GO:0000398">
    <property type="term" value="P:mRNA splicing, via spliceosome"/>
    <property type="evidence" value="ECO:0007669"/>
    <property type="project" value="InterPro"/>
</dbReference>
<evidence type="ECO:0000256" key="8">
    <source>
        <dbReference type="ARBA" id="ARBA00023187"/>
    </source>
</evidence>
<dbReference type="SMART" id="SM00651">
    <property type="entry name" value="Sm"/>
    <property type="match status" value="1"/>
</dbReference>
<evidence type="ECO:0000313" key="12">
    <source>
        <dbReference type="EMBL" id="TIA88175.1"/>
    </source>
</evidence>
<dbReference type="PANTHER" id="PTHR10553">
    <property type="entry name" value="SMALL NUCLEAR RIBONUCLEOPROTEIN"/>
    <property type="match status" value="1"/>
</dbReference>
<name>A0A4T0FKI1_9BASI</name>
<evidence type="ECO:0000313" key="13">
    <source>
        <dbReference type="Proteomes" id="UP000310189"/>
    </source>
</evidence>
<dbReference type="EMBL" id="SPNW01000041">
    <property type="protein sequence ID" value="TIA88175.1"/>
    <property type="molecule type" value="Genomic_DNA"/>
</dbReference>
<evidence type="ECO:0000256" key="5">
    <source>
        <dbReference type="ARBA" id="ARBA00022728"/>
    </source>
</evidence>
<dbReference type="GO" id="GO:0006351">
    <property type="term" value="P:DNA-templated transcription"/>
    <property type="evidence" value="ECO:0007669"/>
    <property type="project" value="InterPro"/>
</dbReference>
<keyword evidence="3" id="KW-0240">DNA-directed RNA polymerase</keyword>
<feature type="domain" description="Sm" evidence="11">
    <location>
        <begin position="78"/>
        <end position="150"/>
    </location>
</feature>
<keyword evidence="6" id="KW-0694">RNA-binding</keyword>
<proteinExistence type="inferred from homology"/>
<dbReference type="GO" id="GO:0005688">
    <property type="term" value="C:U6 snRNP"/>
    <property type="evidence" value="ECO:0007669"/>
    <property type="project" value="TreeGrafter"/>
</dbReference>
<keyword evidence="8" id="KW-0508">mRNA splicing</keyword>